<dbReference type="AlphaFoldDB" id="A0A223KM19"/>
<proteinExistence type="predicted"/>
<evidence type="ECO:0000313" key="3">
    <source>
        <dbReference type="EMBL" id="AST90550.1"/>
    </source>
</evidence>
<dbReference type="InterPro" id="IPR052529">
    <property type="entry name" value="Bact_Transport_Assoc"/>
</dbReference>
<keyword evidence="1" id="KW-0472">Membrane</keyword>
<name>A0A223KM19_9BACI</name>
<feature type="transmembrane region" description="Helical" evidence="1">
    <location>
        <begin position="248"/>
        <end position="266"/>
    </location>
</feature>
<sequence>MKAQPIQERERIVVLDIIRGLAIFGILLVNMPTFFAPFLYIEPRKYWTSTIDLWSYNFVDIVAQASFYTLFSFLFGYGFVIFTKRLEEKQLSVPKYFSRRLVVLLLIGIFHAFLIWHGDILITYAIIGFLLLLLRNLSSKTMVWTGILLLVIPNALISLMLLVTVSLGLTDGVYEEFQIYATQSLEVYSNGTFLEVTMQRIADWSFANVNAFIFIIFSILPMFLFGAALAKAKWLEIMEEKAGAFKKLWAISVVGTLIFKLLPYYSSANEFTEYVQDIFGGPFHALFYFTSVVLLVRNKTWLKLLSPLRYVGRMSLSNYLFQSIVCTTIFYSYGFGLYGQITLITGLIACFILFVIQIFISKWWVNRFYYGPVEWLWRVGTYGRKQPFRR</sequence>
<dbReference type="KEGG" id="bcoh:BC6307_04285"/>
<accession>A0A223KM19</accession>
<dbReference type="InterPro" id="IPR007349">
    <property type="entry name" value="DUF418"/>
</dbReference>
<gene>
    <name evidence="3" type="ORF">BC6307_04285</name>
</gene>
<feature type="transmembrane region" description="Helical" evidence="1">
    <location>
        <begin position="61"/>
        <end position="84"/>
    </location>
</feature>
<feature type="transmembrane region" description="Helical" evidence="1">
    <location>
        <begin position="144"/>
        <end position="167"/>
    </location>
</feature>
<keyword evidence="4" id="KW-1185">Reference proteome</keyword>
<dbReference type="RefSeq" id="WP_066420925.1">
    <property type="nucleotide sequence ID" value="NZ_CP018866.1"/>
</dbReference>
<feature type="transmembrane region" description="Helical" evidence="1">
    <location>
        <begin position="278"/>
        <end position="296"/>
    </location>
</feature>
<dbReference type="Proteomes" id="UP000215224">
    <property type="component" value="Chromosome"/>
</dbReference>
<feature type="transmembrane region" description="Helical" evidence="1">
    <location>
        <begin position="21"/>
        <end position="41"/>
    </location>
</feature>
<evidence type="ECO:0000313" key="4">
    <source>
        <dbReference type="Proteomes" id="UP000215224"/>
    </source>
</evidence>
<dbReference type="Pfam" id="PF04235">
    <property type="entry name" value="DUF418"/>
    <property type="match status" value="1"/>
</dbReference>
<dbReference type="PANTHER" id="PTHR30590">
    <property type="entry name" value="INNER MEMBRANE PROTEIN"/>
    <property type="match status" value="1"/>
</dbReference>
<evidence type="ECO:0000259" key="2">
    <source>
        <dbReference type="Pfam" id="PF04235"/>
    </source>
</evidence>
<reference evidence="3 4" key="1">
    <citation type="submission" date="2016-12" db="EMBL/GenBank/DDBJ databases">
        <title>The whole genome sequencing and assembly of Bacillus cohnii DSM 6307T strain.</title>
        <authorList>
            <person name="Lee Y.-J."/>
            <person name="Yi H."/>
            <person name="Bahn Y.-S."/>
            <person name="Kim J.F."/>
            <person name="Lee D.-W."/>
        </authorList>
    </citation>
    <scope>NUCLEOTIDE SEQUENCE [LARGE SCALE GENOMIC DNA]</scope>
    <source>
        <strain evidence="3 4">DSM 6307</strain>
    </source>
</reference>
<feature type="transmembrane region" description="Helical" evidence="1">
    <location>
        <begin position="316"/>
        <end position="335"/>
    </location>
</feature>
<dbReference type="EMBL" id="CP018866">
    <property type="protein sequence ID" value="AST90550.1"/>
    <property type="molecule type" value="Genomic_DNA"/>
</dbReference>
<dbReference type="STRING" id="1314751.GCA_001591425_04567"/>
<feature type="transmembrane region" description="Helical" evidence="1">
    <location>
        <begin position="204"/>
        <end position="227"/>
    </location>
</feature>
<protein>
    <recommendedName>
        <fullName evidence="2">DUF418 domain-containing protein</fullName>
    </recommendedName>
</protein>
<feature type="transmembrane region" description="Helical" evidence="1">
    <location>
        <begin position="96"/>
        <end position="114"/>
    </location>
</feature>
<keyword evidence="1" id="KW-1133">Transmembrane helix</keyword>
<organism evidence="3 4">
    <name type="scientific">Sutcliffiella cohnii</name>
    <dbReference type="NCBI Taxonomy" id="33932"/>
    <lineage>
        <taxon>Bacteria</taxon>
        <taxon>Bacillati</taxon>
        <taxon>Bacillota</taxon>
        <taxon>Bacilli</taxon>
        <taxon>Bacillales</taxon>
        <taxon>Bacillaceae</taxon>
        <taxon>Sutcliffiella</taxon>
    </lineage>
</organism>
<feature type="transmembrane region" description="Helical" evidence="1">
    <location>
        <begin position="341"/>
        <end position="360"/>
    </location>
</feature>
<evidence type="ECO:0000256" key="1">
    <source>
        <dbReference type="SAM" id="Phobius"/>
    </source>
</evidence>
<dbReference type="PANTHER" id="PTHR30590:SF2">
    <property type="entry name" value="INNER MEMBRANE PROTEIN"/>
    <property type="match status" value="1"/>
</dbReference>
<keyword evidence="1" id="KW-0812">Transmembrane</keyword>
<feature type="transmembrane region" description="Helical" evidence="1">
    <location>
        <begin position="120"/>
        <end position="137"/>
    </location>
</feature>
<feature type="domain" description="DUF418" evidence="2">
    <location>
        <begin position="229"/>
        <end position="383"/>
    </location>
</feature>